<evidence type="ECO:0000313" key="2">
    <source>
        <dbReference type="Proteomes" id="UP000254575"/>
    </source>
</evidence>
<keyword evidence="2" id="KW-1185">Reference proteome</keyword>
<dbReference type="Proteomes" id="UP000254575">
    <property type="component" value="Unassembled WGS sequence"/>
</dbReference>
<dbReference type="PROSITE" id="PS51257">
    <property type="entry name" value="PROKAR_LIPOPROTEIN"/>
    <property type="match status" value="1"/>
</dbReference>
<evidence type="ECO:0000313" key="1">
    <source>
        <dbReference type="EMBL" id="SUO98094.1"/>
    </source>
</evidence>
<organism evidence="1 2">
    <name type="scientific">Suttonella indologenes</name>
    <dbReference type="NCBI Taxonomy" id="13276"/>
    <lineage>
        <taxon>Bacteria</taxon>
        <taxon>Pseudomonadati</taxon>
        <taxon>Pseudomonadota</taxon>
        <taxon>Gammaproteobacteria</taxon>
        <taxon>Cardiobacteriales</taxon>
        <taxon>Cardiobacteriaceae</taxon>
        <taxon>Suttonella</taxon>
    </lineage>
</organism>
<sequence>MKNFKIYSVLGMALLLAACSHGDRNRVEDLGLLSSKTADAGKVNFMNSKVVVGADGKLSLKKADFNGSATGQSGYDAGMNAIKNGENVNPAFAAVKGYDNHDGSVSVYLRDPSAAGWEYQTFGQVIDNTTGKSAGFVNIGQVYTPADAAEINASYHGVAMGVHNGTSEVIANMHADLAWGAAGKILEVRVTDSMKSPNNIGNRYNPIVAASELDFSDQLGSKFSSNTAQAHLYGEAKEMGGTFSREVNGATYQGGFAGKQ</sequence>
<name>A0A380N0T0_9GAMM</name>
<evidence type="ECO:0008006" key="3">
    <source>
        <dbReference type="Google" id="ProtNLM"/>
    </source>
</evidence>
<protein>
    <recommendedName>
        <fullName evidence="3">Transferrin-binding protein B C-lobe/N-lobe beta barrel domain-containing protein</fullName>
    </recommendedName>
</protein>
<dbReference type="AlphaFoldDB" id="A0A380N0T0"/>
<accession>A0A380N0T0</accession>
<gene>
    <name evidence="1" type="ORF">NCTC10717_01835</name>
</gene>
<dbReference type="OrthoDB" id="68195at2"/>
<dbReference type="RefSeq" id="WP_115218965.1">
    <property type="nucleotide sequence ID" value="NZ_UHIA01000004.1"/>
</dbReference>
<proteinExistence type="predicted"/>
<dbReference type="EMBL" id="UHIA01000004">
    <property type="protein sequence ID" value="SUO98094.1"/>
    <property type="molecule type" value="Genomic_DNA"/>
</dbReference>
<reference evidence="1 2" key="1">
    <citation type="submission" date="2018-06" db="EMBL/GenBank/DDBJ databases">
        <authorList>
            <consortium name="Pathogen Informatics"/>
            <person name="Doyle S."/>
        </authorList>
    </citation>
    <scope>NUCLEOTIDE SEQUENCE [LARGE SCALE GENOMIC DNA]</scope>
    <source>
        <strain evidence="1 2">NCTC10717</strain>
    </source>
</reference>